<evidence type="ECO:0000256" key="1">
    <source>
        <dbReference type="ARBA" id="ARBA00004141"/>
    </source>
</evidence>
<keyword evidence="3" id="KW-0813">Transport</keyword>
<feature type="transmembrane region" description="Helical" evidence="7">
    <location>
        <begin position="248"/>
        <end position="267"/>
    </location>
</feature>
<reference evidence="8 9" key="1">
    <citation type="journal article" date="2019" name="Int. J. Syst. Evol. Microbiol.">
        <title>Capsulimonas corticalis gen. nov., sp. nov., an aerobic capsulated bacterium, of a novel bacterial order, Capsulimonadales ord. nov., of the class Armatimonadia of the phylum Armatimonadetes.</title>
        <authorList>
            <person name="Li J."/>
            <person name="Kudo C."/>
            <person name="Tonouchi A."/>
        </authorList>
    </citation>
    <scope>NUCLEOTIDE SEQUENCE [LARGE SCALE GENOMIC DNA]</scope>
    <source>
        <strain evidence="8 9">AX-7</strain>
    </source>
</reference>
<evidence type="ECO:0000256" key="2">
    <source>
        <dbReference type="ARBA" id="ARBA00007556"/>
    </source>
</evidence>
<proteinExistence type="inferred from homology"/>
<feature type="transmembrane region" description="Helical" evidence="7">
    <location>
        <begin position="162"/>
        <end position="187"/>
    </location>
</feature>
<feature type="transmembrane region" description="Helical" evidence="7">
    <location>
        <begin position="207"/>
        <end position="227"/>
    </location>
</feature>
<dbReference type="OrthoDB" id="9810518at2"/>
<dbReference type="NCBIfam" id="TIGR00056">
    <property type="entry name" value="MlaE family lipid ABC transporter permease subunit"/>
    <property type="match status" value="1"/>
</dbReference>
<dbReference type="InterPro" id="IPR030802">
    <property type="entry name" value="Permease_MalE"/>
</dbReference>
<comment type="subcellular location">
    <subcellularLocation>
        <location evidence="1">Membrane</location>
        <topology evidence="1">Multi-pass membrane protein</topology>
    </subcellularLocation>
</comment>
<evidence type="ECO:0000256" key="5">
    <source>
        <dbReference type="ARBA" id="ARBA00022989"/>
    </source>
</evidence>
<dbReference type="Proteomes" id="UP000287394">
    <property type="component" value="Chromosome"/>
</dbReference>
<accession>A0A402CSB4</accession>
<evidence type="ECO:0000313" key="8">
    <source>
        <dbReference type="EMBL" id="BDI28322.1"/>
    </source>
</evidence>
<keyword evidence="6 7" id="KW-0472">Membrane</keyword>
<dbReference type="PANTHER" id="PTHR30188:SF4">
    <property type="entry name" value="PROTEIN TRIGALACTOSYLDIACYLGLYCEROL 1, CHLOROPLASTIC"/>
    <property type="match status" value="1"/>
</dbReference>
<name>A0A402CSB4_9BACT</name>
<dbReference type="InterPro" id="IPR003453">
    <property type="entry name" value="ABC_MlaE_roteobac"/>
</dbReference>
<evidence type="ECO:0000256" key="3">
    <source>
        <dbReference type="ARBA" id="ARBA00022448"/>
    </source>
</evidence>
<protein>
    <submittedName>
        <fullName evidence="8">ABC transporter permease</fullName>
    </submittedName>
</protein>
<organism evidence="8 9">
    <name type="scientific">Capsulimonas corticalis</name>
    <dbReference type="NCBI Taxonomy" id="2219043"/>
    <lineage>
        <taxon>Bacteria</taxon>
        <taxon>Bacillati</taxon>
        <taxon>Armatimonadota</taxon>
        <taxon>Armatimonadia</taxon>
        <taxon>Capsulimonadales</taxon>
        <taxon>Capsulimonadaceae</taxon>
        <taxon>Capsulimonas</taxon>
    </lineage>
</organism>
<dbReference type="Pfam" id="PF02405">
    <property type="entry name" value="MlaE"/>
    <property type="match status" value="1"/>
</dbReference>
<dbReference type="GO" id="GO:0043190">
    <property type="term" value="C:ATP-binding cassette (ABC) transporter complex"/>
    <property type="evidence" value="ECO:0007669"/>
    <property type="project" value="InterPro"/>
</dbReference>
<dbReference type="GO" id="GO:0005548">
    <property type="term" value="F:phospholipid transporter activity"/>
    <property type="evidence" value="ECO:0007669"/>
    <property type="project" value="TreeGrafter"/>
</dbReference>
<evidence type="ECO:0000313" key="9">
    <source>
        <dbReference type="Proteomes" id="UP000287394"/>
    </source>
</evidence>
<keyword evidence="5 7" id="KW-1133">Transmembrane helix</keyword>
<dbReference type="KEGG" id="ccot:CCAX7_003730"/>
<dbReference type="PANTHER" id="PTHR30188">
    <property type="entry name" value="ABC TRANSPORTER PERMEASE PROTEIN-RELATED"/>
    <property type="match status" value="1"/>
</dbReference>
<sequence>MADQAATAPADVDSTRAKSANIFTVVLGYIGELSILLGQTLTALLQGRINPRDLIQQMAFLGVHSVAIALLTSFASGAVIALYFSQFLNRYGVGSLVGAVVSLAISRELAPVLTGVVVAARAGSAIAAEIGTMKVTEQIDALRALAVSPIEYLVVPRVIASLIMLPAVCALADAAGIVGGYMVAVYMEGIPAATFPSSILQFLEPSDFYLGMVKTVVFGLIIALVGCHQGLRTRGGATEVGQATTNSVVLSIVLIYLSNFFLAAAMFTKSSGI</sequence>
<evidence type="ECO:0000256" key="7">
    <source>
        <dbReference type="RuleBase" id="RU362044"/>
    </source>
</evidence>
<keyword evidence="4 7" id="KW-0812">Transmembrane</keyword>
<feature type="transmembrane region" description="Helical" evidence="7">
    <location>
        <begin position="22"/>
        <end position="46"/>
    </location>
</feature>
<evidence type="ECO:0000256" key="6">
    <source>
        <dbReference type="ARBA" id="ARBA00023136"/>
    </source>
</evidence>
<comment type="similarity">
    <text evidence="2 7">Belongs to the MlaE permease family.</text>
</comment>
<feature type="transmembrane region" description="Helical" evidence="7">
    <location>
        <begin position="58"/>
        <end position="84"/>
    </location>
</feature>
<dbReference type="RefSeq" id="WP_119320264.1">
    <property type="nucleotide sequence ID" value="NZ_AP025739.1"/>
</dbReference>
<keyword evidence="9" id="KW-1185">Reference proteome</keyword>
<dbReference type="EMBL" id="AP025739">
    <property type="protein sequence ID" value="BDI28322.1"/>
    <property type="molecule type" value="Genomic_DNA"/>
</dbReference>
<dbReference type="AlphaFoldDB" id="A0A402CSB4"/>
<gene>
    <name evidence="8" type="primary">ycf63</name>
    <name evidence="8" type="ORF">CCAX7_003730</name>
</gene>
<evidence type="ECO:0000256" key="4">
    <source>
        <dbReference type="ARBA" id="ARBA00022692"/>
    </source>
</evidence>